<feature type="disulfide bond" evidence="2">
    <location>
        <begin position="29"/>
        <end position="56"/>
    </location>
</feature>
<dbReference type="HOGENOM" id="CLU_794434_0_0_1"/>
<evidence type="ECO:0000256" key="1">
    <source>
        <dbReference type="ARBA" id="ARBA00023157"/>
    </source>
</evidence>
<reference evidence="5" key="2">
    <citation type="submission" date="2025-08" db="UniProtKB">
        <authorList>
            <consortium name="Ensembl"/>
        </authorList>
    </citation>
    <scope>IDENTIFICATION</scope>
</reference>
<dbReference type="PANTHER" id="PTHR24255:SF31">
    <property type="entry name" value="CUBILIN-LIKE PROTEIN"/>
    <property type="match status" value="1"/>
</dbReference>
<evidence type="ECO:0000256" key="3">
    <source>
        <dbReference type="SAM" id="SignalP"/>
    </source>
</evidence>
<feature type="domain" description="CUB" evidence="4">
    <location>
        <begin position="29"/>
        <end position="157"/>
    </location>
</feature>
<dbReference type="Pfam" id="PF00431">
    <property type="entry name" value="CUB"/>
    <property type="match status" value="2"/>
</dbReference>
<dbReference type="PANTHER" id="PTHR24255">
    <property type="entry name" value="COMPLEMENT COMPONENT 1, S SUBCOMPONENT-RELATED"/>
    <property type="match status" value="1"/>
</dbReference>
<dbReference type="SUPFAM" id="SSF49854">
    <property type="entry name" value="Spermadhesin, CUB domain"/>
    <property type="match status" value="2"/>
</dbReference>
<dbReference type="CDD" id="cd00041">
    <property type="entry name" value="CUB"/>
    <property type="match status" value="2"/>
</dbReference>
<dbReference type="AlphaFoldDB" id="H2ZEM9"/>
<dbReference type="GeneTree" id="ENSGT00940000169059"/>
<dbReference type="OMA" id="NCEWTIV"/>
<reference evidence="5" key="3">
    <citation type="submission" date="2025-09" db="UniProtKB">
        <authorList>
            <consortium name="Ensembl"/>
        </authorList>
    </citation>
    <scope>IDENTIFICATION</scope>
</reference>
<organism evidence="5 6">
    <name type="scientific">Ciona savignyi</name>
    <name type="common">Pacific transparent sea squirt</name>
    <dbReference type="NCBI Taxonomy" id="51511"/>
    <lineage>
        <taxon>Eukaryota</taxon>
        <taxon>Metazoa</taxon>
        <taxon>Chordata</taxon>
        <taxon>Tunicata</taxon>
        <taxon>Ascidiacea</taxon>
        <taxon>Phlebobranchia</taxon>
        <taxon>Cionidae</taxon>
        <taxon>Ciona</taxon>
    </lineage>
</organism>
<reference evidence="6" key="1">
    <citation type="submission" date="2003-08" db="EMBL/GenBank/DDBJ databases">
        <authorList>
            <person name="Birren B."/>
            <person name="Nusbaum C."/>
            <person name="Abebe A."/>
            <person name="Abouelleil A."/>
            <person name="Adekoya E."/>
            <person name="Ait-zahra M."/>
            <person name="Allen N."/>
            <person name="Allen T."/>
            <person name="An P."/>
            <person name="Anderson M."/>
            <person name="Anderson S."/>
            <person name="Arachchi H."/>
            <person name="Armbruster J."/>
            <person name="Bachantsang P."/>
            <person name="Baldwin J."/>
            <person name="Barry A."/>
            <person name="Bayul T."/>
            <person name="Blitshsteyn B."/>
            <person name="Bloom T."/>
            <person name="Blye J."/>
            <person name="Boguslavskiy L."/>
            <person name="Borowsky M."/>
            <person name="Boukhgalter B."/>
            <person name="Brunache A."/>
            <person name="Butler J."/>
            <person name="Calixte N."/>
            <person name="Calvo S."/>
            <person name="Camarata J."/>
            <person name="Campo K."/>
            <person name="Chang J."/>
            <person name="Cheshatsang Y."/>
            <person name="Citroen M."/>
            <person name="Collymore A."/>
            <person name="Considine T."/>
            <person name="Cook A."/>
            <person name="Cooke P."/>
            <person name="Corum B."/>
            <person name="Cuomo C."/>
            <person name="David R."/>
            <person name="Dawoe T."/>
            <person name="Degray S."/>
            <person name="Dodge S."/>
            <person name="Dooley K."/>
            <person name="Dorje P."/>
            <person name="Dorjee K."/>
            <person name="Dorris L."/>
            <person name="Duffey N."/>
            <person name="Dupes A."/>
            <person name="Elkins T."/>
            <person name="Engels R."/>
            <person name="Erickson J."/>
            <person name="Farina A."/>
            <person name="Faro S."/>
            <person name="Ferreira P."/>
            <person name="Fischer H."/>
            <person name="Fitzgerald M."/>
            <person name="Foley K."/>
            <person name="Gage D."/>
            <person name="Galagan J."/>
            <person name="Gearin G."/>
            <person name="Gnerre S."/>
            <person name="Gnirke A."/>
            <person name="Goyette A."/>
            <person name="Graham J."/>
            <person name="Grandbois E."/>
            <person name="Gyaltsen K."/>
            <person name="Hafez N."/>
            <person name="Hagopian D."/>
            <person name="Hagos B."/>
            <person name="Hall J."/>
            <person name="Hatcher B."/>
            <person name="Heller A."/>
            <person name="Higgins H."/>
            <person name="Honan T."/>
            <person name="Horn A."/>
            <person name="Houde N."/>
            <person name="Hughes L."/>
            <person name="Hulme W."/>
            <person name="Husby E."/>
            <person name="Iliev I."/>
            <person name="Jaffe D."/>
            <person name="Jones C."/>
            <person name="Kamal M."/>
            <person name="Kamat A."/>
            <person name="Kamvysselis M."/>
            <person name="Karlsson E."/>
            <person name="Kells C."/>
            <person name="Kieu A."/>
            <person name="Kisner P."/>
            <person name="Kodira C."/>
            <person name="Kulbokas E."/>
            <person name="Labutti K."/>
            <person name="Lama D."/>
            <person name="Landers T."/>
            <person name="Leger J."/>
            <person name="Levine S."/>
            <person name="Lewis D."/>
            <person name="Lewis T."/>
            <person name="Lindblad-toh K."/>
            <person name="Liu X."/>
            <person name="Lokyitsang T."/>
            <person name="Lokyitsang Y."/>
            <person name="Lucien O."/>
            <person name="Lui A."/>
            <person name="Ma L.J."/>
            <person name="Mabbitt R."/>
            <person name="Macdonald J."/>
            <person name="Maclean C."/>
            <person name="Major J."/>
            <person name="Manning J."/>
            <person name="Marabella R."/>
            <person name="Maru K."/>
            <person name="Matthews C."/>
            <person name="Mauceli E."/>
            <person name="Mccarthy M."/>
            <person name="Mcdonough S."/>
            <person name="Mcghee T."/>
            <person name="Meldrim J."/>
            <person name="Meneus L."/>
            <person name="Mesirov J."/>
            <person name="Mihalev A."/>
            <person name="Mihova T."/>
            <person name="Mikkelsen T."/>
            <person name="Mlenga V."/>
            <person name="Moru K."/>
            <person name="Mozes J."/>
            <person name="Mulrain L."/>
            <person name="Munson G."/>
            <person name="Naylor J."/>
            <person name="Newes C."/>
            <person name="Nguyen C."/>
            <person name="Nguyen N."/>
            <person name="Nguyen T."/>
            <person name="Nicol R."/>
            <person name="Nielsen C."/>
            <person name="Nizzari M."/>
            <person name="Norbu C."/>
            <person name="Norbu N."/>
            <person name="O'donnell P."/>
            <person name="Okoawo O."/>
            <person name="O'leary S."/>
            <person name="Omotosho B."/>
            <person name="O'neill K."/>
            <person name="Osman S."/>
            <person name="Parker S."/>
            <person name="Perrin D."/>
            <person name="Phunkhang P."/>
            <person name="Piqani B."/>
            <person name="Purcell S."/>
            <person name="Rachupka T."/>
            <person name="Ramasamy U."/>
            <person name="Rameau R."/>
            <person name="Ray V."/>
            <person name="Raymond C."/>
            <person name="Retta R."/>
            <person name="Richardson S."/>
            <person name="Rise C."/>
            <person name="Rodriguez J."/>
            <person name="Rogers J."/>
            <person name="Rogov P."/>
            <person name="Rutman M."/>
            <person name="Schupbach R."/>
            <person name="Seaman C."/>
            <person name="Settipalli S."/>
            <person name="Sharpe T."/>
            <person name="Sheridan J."/>
            <person name="Sherpa N."/>
            <person name="Shi J."/>
            <person name="Smirnov S."/>
            <person name="Smith C."/>
            <person name="Sougnez C."/>
            <person name="Spencer B."/>
            <person name="Stalker J."/>
            <person name="Stange-thomann N."/>
            <person name="Stavropoulos S."/>
            <person name="Stetson K."/>
            <person name="Stone C."/>
            <person name="Stone S."/>
            <person name="Stubbs M."/>
            <person name="Talamas J."/>
            <person name="Tchuinga P."/>
            <person name="Tenzing P."/>
            <person name="Tesfaye S."/>
            <person name="Theodore J."/>
            <person name="Thoulutsang Y."/>
            <person name="Topham K."/>
            <person name="Towey S."/>
            <person name="Tsamla T."/>
            <person name="Tsomo N."/>
            <person name="Vallee D."/>
            <person name="Vassiliev H."/>
            <person name="Venkataraman V."/>
            <person name="Vinson J."/>
            <person name="Vo A."/>
            <person name="Wade C."/>
            <person name="Wang S."/>
            <person name="Wangchuk T."/>
            <person name="Wangdi T."/>
            <person name="Whittaker C."/>
            <person name="Wilkinson J."/>
            <person name="Wu Y."/>
            <person name="Wyman D."/>
            <person name="Yadav S."/>
            <person name="Yang S."/>
            <person name="Yang X."/>
            <person name="Yeager S."/>
            <person name="Yee E."/>
            <person name="Young G."/>
            <person name="Zainoun J."/>
            <person name="Zembeck L."/>
            <person name="Zimmer A."/>
            <person name="Zody M."/>
            <person name="Lander E."/>
        </authorList>
    </citation>
    <scope>NUCLEOTIDE SEQUENCE [LARGE SCALE GENOMIC DNA]</scope>
</reference>
<comment type="caution">
    <text evidence="2">Lacks conserved residue(s) required for the propagation of feature annotation.</text>
</comment>
<evidence type="ECO:0000313" key="5">
    <source>
        <dbReference type="Ensembl" id="ENSCSAVP00000016045.1"/>
    </source>
</evidence>
<dbReference type="InterPro" id="IPR000859">
    <property type="entry name" value="CUB_dom"/>
</dbReference>
<evidence type="ECO:0000256" key="2">
    <source>
        <dbReference type="PROSITE-ProRule" id="PRU00059"/>
    </source>
</evidence>
<keyword evidence="3" id="KW-0732">Signal</keyword>
<dbReference type="Proteomes" id="UP000007875">
    <property type="component" value="Unassembled WGS sequence"/>
</dbReference>
<proteinExistence type="predicted"/>
<dbReference type="FunFam" id="2.60.120.290:FF:000013">
    <property type="entry name" value="Membrane frizzled-related protein"/>
    <property type="match status" value="1"/>
</dbReference>
<dbReference type="GO" id="GO:0005615">
    <property type="term" value="C:extracellular space"/>
    <property type="evidence" value="ECO:0007669"/>
    <property type="project" value="TreeGrafter"/>
</dbReference>
<feature type="domain" description="CUB" evidence="4">
    <location>
        <begin position="158"/>
        <end position="272"/>
    </location>
</feature>
<protein>
    <recommendedName>
        <fullName evidence="4">CUB domain-containing protein</fullName>
    </recommendedName>
</protein>
<dbReference type="GO" id="GO:0004252">
    <property type="term" value="F:serine-type endopeptidase activity"/>
    <property type="evidence" value="ECO:0007669"/>
    <property type="project" value="TreeGrafter"/>
</dbReference>
<dbReference type="InParanoid" id="H2ZEM9"/>
<dbReference type="InterPro" id="IPR035914">
    <property type="entry name" value="Sperma_CUB_dom_sf"/>
</dbReference>
<keyword evidence="1 2" id="KW-1015">Disulfide bond</keyword>
<keyword evidence="6" id="KW-1185">Reference proteome</keyword>
<dbReference type="Gene3D" id="2.60.120.290">
    <property type="entry name" value="Spermadhesin, CUB domain"/>
    <property type="match status" value="2"/>
</dbReference>
<name>H2ZEM9_CIOSA</name>
<sequence>MDLAVCSRFISIFIIFTTHTACVSANSTCGGKITGEGSGRITSPFYPQMYPKNSNCEWTIVTDIGTGMRIEIEHLNNKELSNSGSIGRCYDTLDIYRALPSGADEQVTPSLCASSIAELDTRVFDVSAIGGSTEVKILFKSDYAVQMSGFSLSFYASCNVTLQGSSGVISSPGYPSDYPKNTVCTTRIVTPTDTRVHLNFLRFFLEDSVACTSDYMSIESSQTGNGIAEVPQRFCGERNPHQIVASSNDIVITFVSDGSFQKYGFDAEWSTDFATQASTEQTSTMETPSTAKPTTVAFISTFVPSLAPDLGHQTSTPEYTGT</sequence>
<feature type="signal peptide" evidence="3">
    <location>
        <begin position="1"/>
        <end position="25"/>
    </location>
</feature>
<dbReference type="Ensembl" id="ENSCSAVT00000016225.1">
    <property type="protein sequence ID" value="ENSCSAVP00000016045.1"/>
    <property type="gene ID" value="ENSCSAVG00000009448.1"/>
</dbReference>
<dbReference type="PROSITE" id="PS01180">
    <property type="entry name" value="CUB"/>
    <property type="match status" value="2"/>
</dbReference>
<dbReference type="eggNOG" id="KOG3714">
    <property type="taxonomic scope" value="Eukaryota"/>
</dbReference>
<dbReference type="STRING" id="51511.ENSCSAVP00000016045"/>
<accession>H2ZEM9</accession>
<dbReference type="SMART" id="SM00042">
    <property type="entry name" value="CUB"/>
    <property type="match status" value="2"/>
</dbReference>
<feature type="chain" id="PRO_5003578931" description="CUB domain-containing protein" evidence="3">
    <location>
        <begin position="26"/>
        <end position="322"/>
    </location>
</feature>
<evidence type="ECO:0000313" key="6">
    <source>
        <dbReference type="Proteomes" id="UP000007875"/>
    </source>
</evidence>
<evidence type="ECO:0000259" key="4">
    <source>
        <dbReference type="PROSITE" id="PS01180"/>
    </source>
</evidence>